<dbReference type="GO" id="GO:0005829">
    <property type="term" value="C:cytosol"/>
    <property type="evidence" value="ECO:0007669"/>
    <property type="project" value="TreeGrafter"/>
</dbReference>
<protein>
    <recommendedName>
        <fullName evidence="2">GAF domain-containing protein</fullName>
    </recommendedName>
</protein>
<evidence type="ECO:0000259" key="2">
    <source>
        <dbReference type="Pfam" id="PF01590"/>
    </source>
</evidence>
<name>A0A5M6C8N6_9TREE</name>
<dbReference type="OrthoDB" id="15735at2759"/>
<dbReference type="GeneID" id="43585669"/>
<accession>A0A5M6C8N6</accession>
<organism evidence="3 4">
    <name type="scientific">Kwoniella shandongensis</name>
    <dbReference type="NCBI Taxonomy" id="1734106"/>
    <lineage>
        <taxon>Eukaryota</taxon>
        <taxon>Fungi</taxon>
        <taxon>Dikarya</taxon>
        <taxon>Basidiomycota</taxon>
        <taxon>Agaricomycotina</taxon>
        <taxon>Tremellomycetes</taxon>
        <taxon>Tremellales</taxon>
        <taxon>Cryptococcaceae</taxon>
        <taxon>Kwoniella</taxon>
    </lineage>
</organism>
<dbReference type="RefSeq" id="XP_031864454.1">
    <property type="nucleotide sequence ID" value="XM_032001564.1"/>
</dbReference>
<dbReference type="PANTHER" id="PTHR21021">
    <property type="entry name" value="GAF/PUTATIVE CYTOSKELETAL PROTEIN"/>
    <property type="match status" value="1"/>
</dbReference>
<dbReference type="GO" id="GO:0033745">
    <property type="term" value="F:L-methionine-(R)-S-oxide reductase activity"/>
    <property type="evidence" value="ECO:0007669"/>
    <property type="project" value="TreeGrafter"/>
</dbReference>
<keyword evidence="4" id="KW-1185">Reference proteome</keyword>
<evidence type="ECO:0000313" key="3">
    <source>
        <dbReference type="EMBL" id="WWD18723.1"/>
    </source>
</evidence>
<evidence type="ECO:0000313" key="4">
    <source>
        <dbReference type="Proteomes" id="UP000322225"/>
    </source>
</evidence>
<dbReference type="EMBL" id="CP144055">
    <property type="protein sequence ID" value="WWD18723.1"/>
    <property type="molecule type" value="Genomic_DNA"/>
</dbReference>
<dbReference type="Proteomes" id="UP000322225">
    <property type="component" value="Chromosome 5"/>
</dbReference>
<dbReference type="SUPFAM" id="SSF55781">
    <property type="entry name" value="GAF domain-like"/>
    <property type="match status" value="1"/>
</dbReference>
<dbReference type="Gene3D" id="3.30.450.40">
    <property type="match status" value="1"/>
</dbReference>
<dbReference type="InterPro" id="IPR000614">
    <property type="entry name" value="FRMsr_CS"/>
</dbReference>
<dbReference type="Pfam" id="PF01590">
    <property type="entry name" value="GAF"/>
    <property type="match status" value="1"/>
</dbReference>
<proteinExistence type="inferred from homology"/>
<reference evidence="3" key="1">
    <citation type="submission" date="2017-08" db="EMBL/GenBank/DDBJ databases">
        <authorList>
            <person name="Cuomo C."/>
            <person name="Billmyre B."/>
            <person name="Heitman J."/>
        </authorList>
    </citation>
    <scope>NUCLEOTIDE SEQUENCE</scope>
    <source>
        <strain evidence="3">CBS 12478</strain>
    </source>
</reference>
<dbReference type="KEGG" id="ksn:43585669"/>
<feature type="domain" description="GAF" evidence="2">
    <location>
        <begin position="109"/>
        <end position="189"/>
    </location>
</feature>
<evidence type="ECO:0000256" key="1">
    <source>
        <dbReference type="ARBA" id="ARBA00038454"/>
    </source>
</evidence>
<sequence>MPHADSSFIPDTITTKTEFYEHVLTHLEGLLEGERYWVTNLAQTAAILYHSYLGSALYGGESHKPVVNWTGFYLHPPSHPSSSSGSTTPLLLGPYQGRPACLSISIATSSTRSTLGVCAQSYLSRKTVIVPDVEAHPGHIACDGETKSEIVLPLLSTDGSVIGVLDLDSTALNTFDEHDKEGLEKVVELLQAGCDWS</sequence>
<dbReference type="AlphaFoldDB" id="A0A5M6C8N6"/>
<dbReference type="InterPro" id="IPR003018">
    <property type="entry name" value="GAF"/>
</dbReference>
<comment type="similarity">
    <text evidence="1">Belongs to the free Met sulfoxide reductase family.</text>
</comment>
<reference evidence="3" key="2">
    <citation type="submission" date="2024-01" db="EMBL/GenBank/DDBJ databases">
        <title>Comparative genomics of Cryptococcus and Kwoniella reveals pathogenesis evolution and contrasting modes of karyotype evolution via chromosome fusion or intercentromeric recombination.</title>
        <authorList>
            <person name="Coelho M.A."/>
            <person name="David-Palma M."/>
            <person name="Shea T."/>
            <person name="Bowers K."/>
            <person name="McGinley-Smith S."/>
            <person name="Mohammad A.W."/>
            <person name="Gnirke A."/>
            <person name="Yurkov A.M."/>
            <person name="Nowrousian M."/>
            <person name="Sun S."/>
            <person name="Cuomo C.A."/>
            <person name="Heitman J."/>
        </authorList>
    </citation>
    <scope>NUCLEOTIDE SEQUENCE</scope>
    <source>
        <strain evidence="3">CBS 12478</strain>
    </source>
</reference>
<dbReference type="PANTHER" id="PTHR21021:SF15">
    <property type="entry name" value="FREE METHIONINE-R-SULFOXIDE REDUCTASE"/>
    <property type="match status" value="1"/>
</dbReference>
<dbReference type="PROSITE" id="PS01320">
    <property type="entry name" value="UPF0067"/>
    <property type="match status" value="1"/>
</dbReference>
<dbReference type="InterPro" id="IPR029016">
    <property type="entry name" value="GAF-like_dom_sf"/>
</dbReference>
<dbReference type="InterPro" id="IPR051330">
    <property type="entry name" value="Phosphatase_reg/MetRdx"/>
</dbReference>
<gene>
    <name evidence="3" type="ORF">CI109_103177</name>
</gene>